<keyword evidence="3" id="KW-1185">Reference proteome</keyword>
<evidence type="ECO:0000313" key="3">
    <source>
        <dbReference type="Proteomes" id="UP000198824"/>
    </source>
</evidence>
<keyword evidence="1" id="KW-1133">Transmembrane helix</keyword>
<dbReference type="EMBL" id="FOZG01000003">
    <property type="protein sequence ID" value="SFS12267.1"/>
    <property type="molecule type" value="Genomic_DNA"/>
</dbReference>
<evidence type="ECO:0000313" key="2">
    <source>
        <dbReference type="EMBL" id="SFS12267.1"/>
    </source>
</evidence>
<dbReference type="AlphaFoldDB" id="A0A1I6M9E3"/>
<feature type="transmembrane region" description="Helical" evidence="1">
    <location>
        <begin position="7"/>
        <end position="30"/>
    </location>
</feature>
<organism evidence="2 3">
    <name type="scientific">Sphingomonas jatrophae</name>
    <dbReference type="NCBI Taxonomy" id="1166337"/>
    <lineage>
        <taxon>Bacteria</taxon>
        <taxon>Pseudomonadati</taxon>
        <taxon>Pseudomonadota</taxon>
        <taxon>Alphaproteobacteria</taxon>
        <taxon>Sphingomonadales</taxon>
        <taxon>Sphingomonadaceae</taxon>
        <taxon>Sphingomonas</taxon>
    </lineage>
</organism>
<name>A0A1I6M9E3_9SPHN</name>
<sequence length="33" mass="3719">MIRRMHPVVWVCCTAAMMWAVGIAGTMLVLRTL</sequence>
<keyword evidence="1" id="KW-0812">Transmembrane</keyword>
<accession>A0A1I6M9E3</accession>
<evidence type="ECO:0000256" key="1">
    <source>
        <dbReference type="SAM" id="Phobius"/>
    </source>
</evidence>
<gene>
    <name evidence="2" type="ORF">SAMN05192580_3708</name>
</gene>
<dbReference type="Proteomes" id="UP000198824">
    <property type="component" value="Unassembled WGS sequence"/>
</dbReference>
<proteinExistence type="predicted"/>
<protein>
    <submittedName>
        <fullName evidence="2">Uncharacterized protein</fullName>
    </submittedName>
</protein>
<dbReference type="STRING" id="1166337.SAMN05192580_3708"/>
<keyword evidence="1" id="KW-0472">Membrane</keyword>
<reference evidence="2 3" key="1">
    <citation type="submission" date="2016-10" db="EMBL/GenBank/DDBJ databases">
        <authorList>
            <person name="de Groot N.N."/>
        </authorList>
    </citation>
    <scope>NUCLEOTIDE SEQUENCE [LARGE SCALE GENOMIC DNA]</scope>
    <source>
        <strain evidence="2 3">S5-249</strain>
    </source>
</reference>